<evidence type="ECO:0000256" key="1">
    <source>
        <dbReference type="SAM" id="MobiDB-lite"/>
    </source>
</evidence>
<organism evidence="2 3">
    <name type="scientific">Elysia marginata</name>
    <dbReference type="NCBI Taxonomy" id="1093978"/>
    <lineage>
        <taxon>Eukaryota</taxon>
        <taxon>Metazoa</taxon>
        <taxon>Spiralia</taxon>
        <taxon>Lophotrochozoa</taxon>
        <taxon>Mollusca</taxon>
        <taxon>Gastropoda</taxon>
        <taxon>Heterobranchia</taxon>
        <taxon>Euthyneura</taxon>
        <taxon>Panpulmonata</taxon>
        <taxon>Sacoglossa</taxon>
        <taxon>Placobranchoidea</taxon>
        <taxon>Plakobranchidae</taxon>
        <taxon>Elysia</taxon>
    </lineage>
</organism>
<reference evidence="2 3" key="1">
    <citation type="journal article" date="2021" name="Elife">
        <title>Chloroplast acquisition without the gene transfer in kleptoplastic sea slugs, Plakobranchus ocellatus.</title>
        <authorList>
            <person name="Maeda T."/>
            <person name="Takahashi S."/>
            <person name="Yoshida T."/>
            <person name="Shimamura S."/>
            <person name="Takaki Y."/>
            <person name="Nagai Y."/>
            <person name="Toyoda A."/>
            <person name="Suzuki Y."/>
            <person name="Arimoto A."/>
            <person name="Ishii H."/>
            <person name="Satoh N."/>
            <person name="Nishiyama T."/>
            <person name="Hasebe M."/>
            <person name="Maruyama T."/>
            <person name="Minagawa J."/>
            <person name="Obokata J."/>
            <person name="Shigenobu S."/>
        </authorList>
    </citation>
    <scope>NUCLEOTIDE SEQUENCE [LARGE SCALE GENOMIC DNA]</scope>
</reference>
<evidence type="ECO:0000313" key="2">
    <source>
        <dbReference type="EMBL" id="GFR78207.1"/>
    </source>
</evidence>
<protein>
    <submittedName>
        <fullName evidence="2">Uncharacterized protein</fullName>
    </submittedName>
</protein>
<proteinExistence type="predicted"/>
<dbReference type="AlphaFoldDB" id="A0AAV4FXX3"/>
<comment type="caution">
    <text evidence="2">The sequence shown here is derived from an EMBL/GenBank/DDBJ whole genome shotgun (WGS) entry which is preliminary data.</text>
</comment>
<sequence>MQFGCGFAKPGAARNPTPAWMVHLRAPRKEKSQLKTNSRQLPHILKQHQHQKHSQVQTRRSYPQKYCPNCGNLPHHQSQW</sequence>
<dbReference type="EMBL" id="BMAT01008110">
    <property type="protein sequence ID" value="GFR78207.1"/>
    <property type="molecule type" value="Genomic_DNA"/>
</dbReference>
<keyword evidence="3" id="KW-1185">Reference proteome</keyword>
<name>A0AAV4FXX3_9GAST</name>
<gene>
    <name evidence="2" type="ORF">ElyMa_003989200</name>
</gene>
<feature type="region of interest" description="Disordered" evidence="1">
    <location>
        <begin position="43"/>
        <end position="62"/>
    </location>
</feature>
<accession>A0AAV4FXX3</accession>
<dbReference type="Proteomes" id="UP000762676">
    <property type="component" value="Unassembled WGS sequence"/>
</dbReference>
<evidence type="ECO:0000313" key="3">
    <source>
        <dbReference type="Proteomes" id="UP000762676"/>
    </source>
</evidence>